<dbReference type="PANTHER" id="PTHR11692">
    <property type="entry name" value="BIFUNCTIONAL PURINE BIOSYNTHESIS PROTEIN PURH"/>
    <property type="match status" value="1"/>
</dbReference>
<comment type="catalytic activity">
    <reaction evidence="8">
        <text>(6R)-10-formyltetrahydrofolate + 5-amino-1-(5-phospho-beta-D-ribosyl)imidazole-4-carboxamide = 5-formamido-1-(5-phospho-D-ribosyl)imidazole-4-carboxamide + (6S)-5,6,7,8-tetrahydrofolate</text>
        <dbReference type="Rhea" id="RHEA:22192"/>
        <dbReference type="ChEBI" id="CHEBI:57453"/>
        <dbReference type="ChEBI" id="CHEBI:58467"/>
        <dbReference type="ChEBI" id="CHEBI:58475"/>
        <dbReference type="ChEBI" id="CHEBI:195366"/>
        <dbReference type="EC" id="2.1.2.3"/>
    </reaction>
</comment>
<dbReference type="NCBIfam" id="NF002049">
    <property type="entry name" value="PRK00881.1"/>
    <property type="match status" value="1"/>
</dbReference>
<comment type="pathway">
    <text evidence="1">Purine metabolism; IMP biosynthesis via de novo pathway; IMP from 5-formamido-1-(5-phospho-D-ribosyl)imidazole-4-carboxamide: step 1/1.</text>
</comment>
<keyword evidence="4" id="KW-0808">Transferase</keyword>
<dbReference type="FunFam" id="3.40.50.1380:FF:000001">
    <property type="entry name" value="Bifunctional purine biosynthesis protein PurH"/>
    <property type="match status" value="1"/>
</dbReference>
<dbReference type="Pfam" id="PF01808">
    <property type="entry name" value="AICARFT_IMPCHas"/>
    <property type="match status" value="1"/>
</dbReference>
<evidence type="ECO:0000256" key="6">
    <source>
        <dbReference type="ARBA" id="ARBA00022801"/>
    </source>
</evidence>
<comment type="pathway">
    <text evidence="2">Purine metabolism; IMP biosynthesis via de novo pathway; 5-formamido-1-(5-phospho-D-ribosyl)imidazole-4-carboxamide from 5-amino-1-(5-phospho-D-ribosyl)imidazole-4-carboxamide (10-formyl THF route): step 1/1.</text>
</comment>
<dbReference type="InterPro" id="IPR011607">
    <property type="entry name" value="MGS-like_dom"/>
</dbReference>
<dbReference type="SMART" id="SM00851">
    <property type="entry name" value="MGS"/>
    <property type="match status" value="1"/>
</dbReference>
<dbReference type="GO" id="GO:0003937">
    <property type="term" value="F:IMP cyclohydrolase activity"/>
    <property type="evidence" value="ECO:0007669"/>
    <property type="project" value="UniProtKB-EC"/>
</dbReference>
<dbReference type="SMART" id="SM00798">
    <property type="entry name" value="AICARFT_IMPCHas"/>
    <property type="match status" value="1"/>
</dbReference>
<keyword evidence="5" id="KW-0658">Purine biosynthesis</keyword>
<organism evidence="11">
    <name type="scientific">marine metagenome</name>
    <dbReference type="NCBI Taxonomy" id="408172"/>
    <lineage>
        <taxon>unclassified sequences</taxon>
        <taxon>metagenomes</taxon>
        <taxon>ecological metagenomes</taxon>
    </lineage>
</organism>
<dbReference type="PIRSF" id="PIRSF000414">
    <property type="entry name" value="AICARFT_IMPCHas"/>
    <property type="match status" value="1"/>
</dbReference>
<name>A0A381YP53_9ZZZZ</name>
<keyword evidence="6" id="KW-0378">Hydrolase</keyword>
<evidence type="ECO:0000256" key="7">
    <source>
        <dbReference type="ARBA" id="ARBA00023268"/>
    </source>
</evidence>
<comment type="similarity">
    <text evidence="3">Belongs to the PurH family.</text>
</comment>
<evidence type="ECO:0000256" key="1">
    <source>
        <dbReference type="ARBA" id="ARBA00004844"/>
    </source>
</evidence>
<dbReference type="Gene3D" id="3.40.50.1380">
    <property type="entry name" value="Methylglyoxal synthase-like domain"/>
    <property type="match status" value="1"/>
</dbReference>
<evidence type="ECO:0000256" key="9">
    <source>
        <dbReference type="ARBA" id="ARBA00050687"/>
    </source>
</evidence>
<dbReference type="InterPro" id="IPR002695">
    <property type="entry name" value="PurH-like"/>
</dbReference>
<dbReference type="SUPFAM" id="SSF52335">
    <property type="entry name" value="Methylglyoxal synthase-like"/>
    <property type="match status" value="1"/>
</dbReference>
<feature type="domain" description="MGS-like" evidence="10">
    <location>
        <begin position="1"/>
        <end position="143"/>
    </location>
</feature>
<evidence type="ECO:0000256" key="5">
    <source>
        <dbReference type="ARBA" id="ARBA00022755"/>
    </source>
</evidence>
<protein>
    <recommendedName>
        <fullName evidence="10">MGS-like domain-containing protein</fullName>
    </recommendedName>
</protein>
<evidence type="ECO:0000256" key="2">
    <source>
        <dbReference type="ARBA" id="ARBA00004954"/>
    </source>
</evidence>
<evidence type="ECO:0000256" key="3">
    <source>
        <dbReference type="ARBA" id="ARBA00007667"/>
    </source>
</evidence>
<evidence type="ECO:0000256" key="8">
    <source>
        <dbReference type="ARBA" id="ARBA00050488"/>
    </source>
</evidence>
<dbReference type="SUPFAM" id="SSF53927">
    <property type="entry name" value="Cytidine deaminase-like"/>
    <property type="match status" value="1"/>
</dbReference>
<dbReference type="UniPathway" id="UPA00074">
    <property type="reaction ID" value="UER00133"/>
</dbReference>
<dbReference type="GO" id="GO:0006189">
    <property type="term" value="P:'de novo' IMP biosynthetic process"/>
    <property type="evidence" value="ECO:0007669"/>
    <property type="project" value="UniProtKB-UniPathway"/>
</dbReference>
<dbReference type="FunFam" id="3.40.140.20:FF:000001">
    <property type="entry name" value="Bifunctional purine biosynthesis protein PurH"/>
    <property type="match status" value="1"/>
</dbReference>
<dbReference type="AlphaFoldDB" id="A0A381YP53"/>
<evidence type="ECO:0000313" key="11">
    <source>
        <dbReference type="EMBL" id="SVA78724.1"/>
    </source>
</evidence>
<evidence type="ECO:0000259" key="10">
    <source>
        <dbReference type="PROSITE" id="PS51855"/>
    </source>
</evidence>
<dbReference type="InterPro" id="IPR024051">
    <property type="entry name" value="AICAR_Tfase_dup_dom_sf"/>
</dbReference>
<dbReference type="InterPro" id="IPR036914">
    <property type="entry name" value="MGS-like_dom_sf"/>
</dbReference>
<sequence length="507" mass="54921">MKALLSVYNKTAIGEFGKALKEAGYDLVSTGGTHDALRLVGLDVEQVSELTGSPEILDGRVKTLHPVVHGGILARRDSADHINQMSEHGIVGIDVVVVNLYPFVQTVSDPEVQIVQALENIDIGGPTMIRAAAKNFPYVIVVVDPSDYEWIGERLSDGHEVTYTERKNLALKAFQHVAFYDTAITSWLRESTPLESIEFTAGFGKVQDLRYGENPHQSGAVYASVLGTGGIVRSQQLHGLPMSYTNFLDADGAWTTVTDFSDNACVIVKHTNPCGISVHPDQAVAFKRAFEGDSVSAYGGIVGFNRVVTKATADSMRRVLFDIIIAPSYENEALEILRKRKRTRILCADVSEGPLSGVTLKAVSGGALIQTVNNIVENPREWKTVTHRKPTDQEWKDLVFSWKCLRHIKSNTIVLGKDNSLVGMGAGQPNRVVSVHLALRIAGDKSEGSSLASDAFMPFADNIEMAAKGGITAVAQPGGSIRDEEVIAAANEANIAMVFTGIRHFSH</sequence>
<dbReference type="CDD" id="cd01421">
    <property type="entry name" value="IMPCH"/>
    <property type="match status" value="1"/>
</dbReference>
<dbReference type="EMBL" id="UINC01018690">
    <property type="protein sequence ID" value="SVA78724.1"/>
    <property type="molecule type" value="Genomic_DNA"/>
</dbReference>
<dbReference type="PROSITE" id="PS51855">
    <property type="entry name" value="MGS"/>
    <property type="match status" value="1"/>
</dbReference>
<reference evidence="11" key="1">
    <citation type="submission" date="2018-05" db="EMBL/GenBank/DDBJ databases">
        <authorList>
            <person name="Lanie J.A."/>
            <person name="Ng W.-L."/>
            <person name="Kazmierczak K.M."/>
            <person name="Andrzejewski T.M."/>
            <person name="Davidsen T.M."/>
            <person name="Wayne K.J."/>
            <person name="Tettelin H."/>
            <person name="Glass J.I."/>
            <person name="Rusch D."/>
            <person name="Podicherti R."/>
            <person name="Tsui H.-C.T."/>
            <person name="Winkler M.E."/>
        </authorList>
    </citation>
    <scope>NUCLEOTIDE SEQUENCE</scope>
</reference>
<dbReference type="PANTHER" id="PTHR11692:SF0">
    <property type="entry name" value="BIFUNCTIONAL PURINE BIOSYNTHESIS PROTEIN ATIC"/>
    <property type="match status" value="1"/>
</dbReference>
<dbReference type="Gene3D" id="3.40.140.20">
    <property type="match status" value="2"/>
</dbReference>
<accession>A0A381YP53</accession>
<dbReference type="GO" id="GO:0005829">
    <property type="term" value="C:cytosol"/>
    <property type="evidence" value="ECO:0007669"/>
    <property type="project" value="TreeGrafter"/>
</dbReference>
<dbReference type="GO" id="GO:0004643">
    <property type="term" value="F:phosphoribosylaminoimidazolecarboxamide formyltransferase activity"/>
    <property type="evidence" value="ECO:0007669"/>
    <property type="project" value="UniProtKB-EC"/>
</dbReference>
<comment type="catalytic activity">
    <reaction evidence="9">
        <text>IMP + H2O = 5-formamido-1-(5-phospho-D-ribosyl)imidazole-4-carboxamide</text>
        <dbReference type="Rhea" id="RHEA:18445"/>
        <dbReference type="ChEBI" id="CHEBI:15377"/>
        <dbReference type="ChEBI" id="CHEBI:58053"/>
        <dbReference type="ChEBI" id="CHEBI:58467"/>
        <dbReference type="EC" id="3.5.4.10"/>
    </reaction>
</comment>
<gene>
    <name evidence="11" type="ORF">METZ01_LOCUS131578</name>
</gene>
<dbReference type="HAMAP" id="MF_00139">
    <property type="entry name" value="PurH"/>
    <property type="match status" value="1"/>
</dbReference>
<dbReference type="Pfam" id="PF02142">
    <property type="entry name" value="MGS"/>
    <property type="match status" value="1"/>
</dbReference>
<dbReference type="InterPro" id="IPR016193">
    <property type="entry name" value="Cytidine_deaminase-like"/>
</dbReference>
<keyword evidence="7" id="KW-0511">Multifunctional enzyme</keyword>
<proteinExistence type="inferred from homology"/>
<evidence type="ECO:0000256" key="4">
    <source>
        <dbReference type="ARBA" id="ARBA00022679"/>
    </source>
</evidence>
<dbReference type="NCBIfam" id="TIGR00355">
    <property type="entry name" value="purH"/>
    <property type="match status" value="1"/>
</dbReference>